<feature type="region of interest" description="Disordered" evidence="1">
    <location>
        <begin position="73"/>
        <end position="294"/>
    </location>
</feature>
<feature type="compositionally biased region" description="Polar residues" evidence="1">
    <location>
        <begin position="140"/>
        <end position="150"/>
    </location>
</feature>
<protein>
    <submittedName>
        <fullName evidence="2">Calcium-binding protein NCS-1</fullName>
    </submittedName>
</protein>
<dbReference type="Gene3D" id="1.10.238.10">
    <property type="entry name" value="EF-hand"/>
    <property type="match status" value="1"/>
</dbReference>
<accession>A0A2P5HGK9</accession>
<dbReference type="EMBL" id="MAVT02002346">
    <property type="protein sequence ID" value="POS69388.1"/>
    <property type="molecule type" value="Genomic_DNA"/>
</dbReference>
<name>A0A2P5HGK9_DIAHE</name>
<dbReference type="Proteomes" id="UP000094444">
    <property type="component" value="Unassembled WGS sequence"/>
</dbReference>
<dbReference type="OrthoDB" id="5425746at2759"/>
<feature type="compositionally biased region" description="Basic and acidic residues" evidence="1">
    <location>
        <begin position="152"/>
        <end position="168"/>
    </location>
</feature>
<organism evidence="2 3">
    <name type="scientific">Diaporthe helianthi</name>
    <dbReference type="NCBI Taxonomy" id="158607"/>
    <lineage>
        <taxon>Eukaryota</taxon>
        <taxon>Fungi</taxon>
        <taxon>Dikarya</taxon>
        <taxon>Ascomycota</taxon>
        <taxon>Pezizomycotina</taxon>
        <taxon>Sordariomycetes</taxon>
        <taxon>Sordariomycetidae</taxon>
        <taxon>Diaporthales</taxon>
        <taxon>Diaporthaceae</taxon>
        <taxon>Diaporthe</taxon>
    </lineage>
</organism>
<sequence>MDCWAESLSDSWARLGSGRGDPRPLKRLDDGLDLEPRTWEPTHGSASGGPVHGLATGPLGHWTEWALGRCDGSALRHHPASQPAQHVGQDPDQDVQDLQRAAHSQSSQPTRASATLPPSPPKERRICSSCSDLHPLPSHQLLQTNNSSSLIRRPEDQKGESKGCREKQPATYSCCDPFQSREPDPASAKSEPLQEYSVRSAASAADDLRTWANPAHDEPHRRPSSHHPLYLCPSASDHQGKADTRHAQNRQSKLSQEQLAELQKSTHFDKKELQQWYKGAHNPPFPVNLLSPPT</sequence>
<feature type="compositionally biased region" description="Basic and acidic residues" evidence="1">
    <location>
        <begin position="20"/>
        <end position="40"/>
    </location>
</feature>
<reference evidence="2" key="1">
    <citation type="submission" date="2017-09" db="EMBL/GenBank/DDBJ databases">
        <title>Polyketide synthases of a Diaporthe helianthi virulent isolate.</title>
        <authorList>
            <person name="Baroncelli R."/>
        </authorList>
    </citation>
    <scope>NUCLEOTIDE SEQUENCE [LARGE SCALE GENOMIC DNA]</scope>
    <source>
        <strain evidence="2">7/96</strain>
    </source>
</reference>
<gene>
    <name evidence="2" type="ORF">DHEL01_v212217</name>
</gene>
<keyword evidence="3" id="KW-1185">Reference proteome</keyword>
<comment type="caution">
    <text evidence="2">The sequence shown here is derived from an EMBL/GenBank/DDBJ whole genome shotgun (WGS) entry which is preliminary data.</text>
</comment>
<dbReference type="STRING" id="158607.A0A2P5HGK9"/>
<feature type="compositionally biased region" description="Polar residues" evidence="1">
    <location>
        <begin position="249"/>
        <end position="258"/>
    </location>
</feature>
<feature type="compositionally biased region" description="Polar residues" evidence="1">
    <location>
        <begin position="102"/>
        <end position="113"/>
    </location>
</feature>
<evidence type="ECO:0000313" key="2">
    <source>
        <dbReference type="EMBL" id="POS69388.1"/>
    </source>
</evidence>
<proteinExistence type="predicted"/>
<feature type="compositionally biased region" description="Basic and acidic residues" evidence="1">
    <location>
        <begin position="264"/>
        <end position="273"/>
    </location>
</feature>
<evidence type="ECO:0000256" key="1">
    <source>
        <dbReference type="SAM" id="MobiDB-lite"/>
    </source>
</evidence>
<dbReference type="AlphaFoldDB" id="A0A2P5HGK9"/>
<dbReference type="InParanoid" id="A0A2P5HGK9"/>
<evidence type="ECO:0000313" key="3">
    <source>
        <dbReference type="Proteomes" id="UP000094444"/>
    </source>
</evidence>
<feature type="region of interest" description="Disordered" evidence="1">
    <location>
        <begin position="1"/>
        <end position="58"/>
    </location>
</feature>